<dbReference type="EMBL" id="OZ034821">
    <property type="protein sequence ID" value="CAL1407304.1"/>
    <property type="molecule type" value="Genomic_DNA"/>
</dbReference>
<keyword evidence="3" id="KW-1185">Reference proteome</keyword>
<accession>A0AAV2GAR4</accession>
<sequence length="109" mass="12524">MSRKEKQTELFGEETTPRSMKTISREEPAIPRWWIKPRAKQHCGGERCRDRESSGVASAAMPRISMMPQGQSNIVEFNEGHRLCVVNDAERSTIYRRVHGDEGETTMLF</sequence>
<reference evidence="2 3" key="1">
    <citation type="submission" date="2024-04" db="EMBL/GenBank/DDBJ databases">
        <authorList>
            <person name="Fracassetti M."/>
        </authorList>
    </citation>
    <scope>NUCLEOTIDE SEQUENCE [LARGE SCALE GENOMIC DNA]</scope>
</reference>
<evidence type="ECO:0000256" key="1">
    <source>
        <dbReference type="SAM" id="MobiDB-lite"/>
    </source>
</evidence>
<proteinExistence type="predicted"/>
<dbReference type="AlphaFoldDB" id="A0AAV2GAR4"/>
<dbReference type="Proteomes" id="UP001497516">
    <property type="component" value="Chromosome 8"/>
</dbReference>
<name>A0AAV2GAR4_9ROSI</name>
<gene>
    <name evidence="2" type="ORF">LTRI10_LOCUS46978</name>
</gene>
<organism evidence="2 3">
    <name type="scientific">Linum trigynum</name>
    <dbReference type="NCBI Taxonomy" id="586398"/>
    <lineage>
        <taxon>Eukaryota</taxon>
        <taxon>Viridiplantae</taxon>
        <taxon>Streptophyta</taxon>
        <taxon>Embryophyta</taxon>
        <taxon>Tracheophyta</taxon>
        <taxon>Spermatophyta</taxon>
        <taxon>Magnoliopsida</taxon>
        <taxon>eudicotyledons</taxon>
        <taxon>Gunneridae</taxon>
        <taxon>Pentapetalae</taxon>
        <taxon>rosids</taxon>
        <taxon>fabids</taxon>
        <taxon>Malpighiales</taxon>
        <taxon>Linaceae</taxon>
        <taxon>Linum</taxon>
    </lineage>
</organism>
<evidence type="ECO:0000313" key="2">
    <source>
        <dbReference type="EMBL" id="CAL1407304.1"/>
    </source>
</evidence>
<feature type="region of interest" description="Disordered" evidence="1">
    <location>
        <begin position="1"/>
        <end position="28"/>
    </location>
</feature>
<protein>
    <submittedName>
        <fullName evidence="2">Uncharacterized protein</fullName>
    </submittedName>
</protein>
<evidence type="ECO:0000313" key="3">
    <source>
        <dbReference type="Proteomes" id="UP001497516"/>
    </source>
</evidence>